<evidence type="ECO:0000256" key="16">
    <source>
        <dbReference type="RuleBase" id="RU000304"/>
    </source>
</evidence>
<comment type="caution">
    <text evidence="18">The sequence shown here is derived from an EMBL/GenBank/DDBJ whole genome shotgun (WGS) entry which is preliminary data.</text>
</comment>
<organism evidence="18 19">
    <name type="scientific">Papaver atlanticum</name>
    <dbReference type="NCBI Taxonomy" id="357466"/>
    <lineage>
        <taxon>Eukaryota</taxon>
        <taxon>Viridiplantae</taxon>
        <taxon>Streptophyta</taxon>
        <taxon>Embryophyta</taxon>
        <taxon>Tracheophyta</taxon>
        <taxon>Spermatophyta</taxon>
        <taxon>Magnoliopsida</taxon>
        <taxon>Ranunculales</taxon>
        <taxon>Papaveraceae</taxon>
        <taxon>Papaveroideae</taxon>
        <taxon>Papaver</taxon>
    </lineage>
</organism>
<dbReference type="EC" id="2.7.11.1" evidence="2"/>
<evidence type="ECO:0000256" key="5">
    <source>
        <dbReference type="ARBA" id="ARBA00022692"/>
    </source>
</evidence>
<keyword evidence="3 16" id="KW-0723">Serine/threonine-protein kinase</keyword>
<comment type="catalytic activity">
    <reaction evidence="14">
        <text>L-seryl-[protein] + ATP = O-phospho-L-seryl-[protein] + ADP + H(+)</text>
        <dbReference type="Rhea" id="RHEA:17989"/>
        <dbReference type="Rhea" id="RHEA-COMP:9863"/>
        <dbReference type="Rhea" id="RHEA-COMP:11604"/>
        <dbReference type="ChEBI" id="CHEBI:15378"/>
        <dbReference type="ChEBI" id="CHEBI:29999"/>
        <dbReference type="ChEBI" id="CHEBI:30616"/>
        <dbReference type="ChEBI" id="CHEBI:83421"/>
        <dbReference type="ChEBI" id="CHEBI:456216"/>
        <dbReference type="EC" id="2.7.11.1"/>
    </reaction>
</comment>
<keyword evidence="12" id="KW-0325">Glycoprotein</keyword>
<comment type="similarity">
    <text evidence="16">Belongs to the protein kinase superfamily.</text>
</comment>
<evidence type="ECO:0000256" key="12">
    <source>
        <dbReference type="ARBA" id="ARBA00023180"/>
    </source>
</evidence>
<reference evidence="18" key="1">
    <citation type="submission" date="2022-04" db="EMBL/GenBank/DDBJ databases">
        <title>A functionally conserved STORR gene fusion in Papaver species that diverged 16.8 million years ago.</title>
        <authorList>
            <person name="Catania T."/>
        </authorList>
    </citation>
    <scope>NUCLEOTIDE SEQUENCE</scope>
    <source>
        <strain evidence="18">S-188037</strain>
    </source>
</reference>
<dbReference type="InterPro" id="IPR011009">
    <property type="entry name" value="Kinase-like_dom_sf"/>
</dbReference>
<dbReference type="Pfam" id="PF00069">
    <property type="entry name" value="Pkinase"/>
    <property type="match status" value="1"/>
</dbReference>
<evidence type="ECO:0000256" key="14">
    <source>
        <dbReference type="ARBA" id="ARBA00048679"/>
    </source>
</evidence>
<accession>A0AAD4SUZ6</accession>
<evidence type="ECO:0000256" key="7">
    <source>
        <dbReference type="ARBA" id="ARBA00022741"/>
    </source>
</evidence>
<keyword evidence="8" id="KW-0418">Kinase</keyword>
<dbReference type="InterPro" id="IPR008271">
    <property type="entry name" value="Ser/Thr_kinase_AS"/>
</dbReference>
<dbReference type="EMBL" id="JAJJMB010008487">
    <property type="protein sequence ID" value="KAI3923351.1"/>
    <property type="molecule type" value="Genomic_DNA"/>
</dbReference>
<protein>
    <recommendedName>
        <fullName evidence="2">non-specific serine/threonine protein kinase</fullName>
        <ecNumber evidence="2">2.7.11.1</ecNumber>
    </recommendedName>
</protein>
<dbReference type="Gene3D" id="3.30.200.20">
    <property type="entry name" value="Phosphorylase Kinase, domain 1"/>
    <property type="match status" value="1"/>
</dbReference>
<comment type="subcellular location">
    <subcellularLocation>
        <location evidence="1">Membrane</location>
        <topology evidence="1">Single-pass type I membrane protein</topology>
    </subcellularLocation>
</comment>
<comment type="catalytic activity">
    <reaction evidence="13">
        <text>L-threonyl-[protein] + ATP = O-phospho-L-threonyl-[protein] + ADP + H(+)</text>
        <dbReference type="Rhea" id="RHEA:46608"/>
        <dbReference type="Rhea" id="RHEA-COMP:11060"/>
        <dbReference type="Rhea" id="RHEA-COMP:11605"/>
        <dbReference type="ChEBI" id="CHEBI:15378"/>
        <dbReference type="ChEBI" id="CHEBI:30013"/>
        <dbReference type="ChEBI" id="CHEBI:30616"/>
        <dbReference type="ChEBI" id="CHEBI:61977"/>
        <dbReference type="ChEBI" id="CHEBI:456216"/>
        <dbReference type="EC" id="2.7.11.1"/>
    </reaction>
</comment>
<evidence type="ECO:0000256" key="9">
    <source>
        <dbReference type="ARBA" id="ARBA00022840"/>
    </source>
</evidence>
<dbReference type="Proteomes" id="UP001202328">
    <property type="component" value="Unassembled WGS sequence"/>
</dbReference>
<evidence type="ECO:0000313" key="19">
    <source>
        <dbReference type="Proteomes" id="UP001202328"/>
    </source>
</evidence>
<evidence type="ECO:0000256" key="13">
    <source>
        <dbReference type="ARBA" id="ARBA00047899"/>
    </source>
</evidence>
<keyword evidence="7 15" id="KW-0547">Nucleotide-binding</keyword>
<dbReference type="PROSITE" id="PS50011">
    <property type="entry name" value="PROTEIN_KINASE_DOM"/>
    <property type="match status" value="1"/>
</dbReference>
<proteinExistence type="inferred from homology"/>
<evidence type="ECO:0000256" key="11">
    <source>
        <dbReference type="ARBA" id="ARBA00023136"/>
    </source>
</evidence>
<dbReference type="GO" id="GO:0005524">
    <property type="term" value="F:ATP binding"/>
    <property type="evidence" value="ECO:0007669"/>
    <property type="project" value="UniProtKB-UniRule"/>
</dbReference>
<keyword evidence="9 15" id="KW-0067">ATP-binding</keyword>
<keyword evidence="19" id="KW-1185">Reference proteome</keyword>
<keyword evidence="10" id="KW-1133">Transmembrane helix</keyword>
<evidence type="ECO:0000313" key="18">
    <source>
        <dbReference type="EMBL" id="KAI3923351.1"/>
    </source>
</evidence>
<dbReference type="PANTHER" id="PTHR27009">
    <property type="entry name" value="RUST RESISTANCE KINASE LR10-RELATED"/>
    <property type="match status" value="1"/>
</dbReference>
<evidence type="ECO:0000256" key="10">
    <source>
        <dbReference type="ARBA" id="ARBA00022989"/>
    </source>
</evidence>
<evidence type="ECO:0000256" key="1">
    <source>
        <dbReference type="ARBA" id="ARBA00004479"/>
    </source>
</evidence>
<dbReference type="Gene3D" id="1.10.510.10">
    <property type="entry name" value="Transferase(Phosphotransferase) domain 1"/>
    <property type="match status" value="1"/>
</dbReference>
<dbReference type="FunFam" id="1.10.510.10:FF:001023">
    <property type="entry name" value="Os07g0541700 protein"/>
    <property type="match status" value="1"/>
</dbReference>
<dbReference type="InterPro" id="IPR017441">
    <property type="entry name" value="Protein_kinase_ATP_BS"/>
</dbReference>
<dbReference type="AlphaFoldDB" id="A0AAD4SUZ6"/>
<dbReference type="GO" id="GO:0016020">
    <property type="term" value="C:membrane"/>
    <property type="evidence" value="ECO:0007669"/>
    <property type="project" value="UniProtKB-SubCell"/>
</dbReference>
<dbReference type="InterPro" id="IPR000719">
    <property type="entry name" value="Prot_kinase_dom"/>
</dbReference>
<evidence type="ECO:0000256" key="15">
    <source>
        <dbReference type="PROSITE-ProRule" id="PRU10141"/>
    </source>
</evidence>
<evidence type="ECO:0000256" key="6">
    <source>
        <dbReference type="ARBA" id="ARBA00022729"/>
    </source>
</evidence>
<dbReference type="PROSITE" id="PS00108">
    <property type="entry name" value="PROTEIN_KINASE_ST"/>
    <property type="match status" value="1"/>
</dbReference>
<gene>
    <name evidence="18" type="ORF">MKW98_026944</name>
</gene>
<keyword evidence="11" id="KW-0472">Membrane</keyword>
<evidence type="ECO:0000256" key="2">
    <source>
        <dbReference type="ARBA" id="ARBA00012513"/>
    </source>
</evidence>
<feature type="domain" description="Protein kinase" evidence="17">
    <location>
        <begin position="59"/>
        <end position="325"/>
    </location>
</feature>
<dbReference type="SMART" id="SM00220">
    <property type="entry name" value="S_TKc"/>
    <property type="match status" value="1"/>
</dbReference>
<sequence>MVLFGYTVCTKTKKNFTEKDSQTGKVREPKAATTERFLHDMAKEIITRFTAQELQNFTNNYSIRLGSGGFGTVYQGRFRNGVKIAVKVLNRNPNSKKVEEQFMAEVGTIGRTYNINLVRLYGYCLDQQTSALVYEYMENSSLDKLLFSNETPQIELEKLQEIAIGTAKALAYLHEDCHQRIIHYDIKPGNILLDLNFSANVADFGLAKLCTHVSSLSGYRGTPGYSAPEFLMHNYPITHKCDVYSFGMNTSTDLGDSVDWFPKKAWEEYEKAGLKDLITAEMVERMIMVALWCVQDSPSSRPLMSTVVKMLEGGVEILSPPNPFRYLYEHTGYVAGGTIGTNSYSTTTRTDSSQNENTTSLMREYEIQIASS</sequence>
<evidence type="ECO:0000256" key="3">
    <source>
        <dbReference type="ARBA" id="ARBA00022527"/>
    </source>
</evidence>
<keyword evidence="6" id="KW-0732">Signal</keyword>
<keyword evidence="4" id="KW-0808">Transferase</keyword>
<feature type="binding site" evidence="15">
    <location>
        <position position="87"/>
    </location>
    <ligand>
        <name>ATP</name>
        <dbReference type="ChEBI" id="CHEBI:30616"/>
    </ligand>
</feature>
<evidence type="ECO:0000256" key="4">
    <source>
        <dbReference type="ARBA" id="ARBA00022679"/>
    </source>
</evidence>
<dbReference type="GO" id="GO:0004674">
    <property type="term" value="F:protein serine/threonine kinase activity"/>
    <property type="evidence" value="ECO:0007669"/>
    <property type="project" value="UniProtKB-KW"/>
</dbReference>
<dbReference type="PROSITE" id="PS00107">
    <property type="entry name" value="PROTEIN_KINASE_ATP"/>
    <property type="match status" value="1"/>
</dbReference>
<evidence type="ECO:0000256" key="8">
    <source>
        <dbReference type="ARBA" id="ARBA00022777"/>
    </source>
</evidence>
<name>A0AAD4SUZ6_9MAGN</name>
<dbReference type="SUPFAM" id="SSF56112">
    <property type="entry name" value="Protein kinase-like (PK-like)"/>
    <property type="match status" value="1"/>
</dbReference>
<keyword evidence="5" id="KW-0812">Transmembrane</keyword>
<evidence type="ECO:0000259" key="17">
    <source>
        <dbReference type="PROSITE" id="PS50011"/>
    </source>
</evidence>
<dbReference type="InterPro" id="IPR045874">
    <property type="entry name" value="LRK10/LRL21-25-like"/>
</dbReference>